<feature type="transmembrane region" description="Helical" evidence="1">
    <location>
        <begin position="190"/>
        <end position="211"/>
    </location>
</feature>
<keyword evidence="1" id="KW-0812">Transmembrane</keyword>
<feature type="transmembrane region" description="Helical" evidence="1">
    <location>
        <begin position="277"/>
        <end position="299"/>
    </location>
</feature>
<evidence type="ECO:0000313" key="3">
    <source>
        <dbReference type="Proteomes" id="UP000023703"/>
    </source>
</evidence>
<protein>
    <submittedName>
        <fullName evidence="2">Putative membrane protein</fullName>
    </submittedName>
</protein>
<feature type="transmembrane region" description="Helical" evidence="1">
    <location>
        <begin position="332"/>
        <end position="351"/>
    </location>
</feature>
<dbReference type="AlphaFoldDB" id="X5EC74"/>
<evidence type="ECO:0000313" key="2">
    <source>
        <dbReference type="EMBL" id="AHW65000.1"/>
    </source>
</evidence>
<feature type="transmembrane region" description="Helical" evidence="1">
    <location>
        <begin position="244"/>
        <end position="265"/>
    </location>
</feature>
<name>X5EC74_9CORY</name>
<reference evidence="2 3" key="1">
    <citation type="journal article" date="2015" name="Int. J. Syst. Evol. Microbiol.">
        <title>Revisiting Corynebacterium glyciniphilum (ex Kubota et al., 1972) sp. nov., nom. rev., isolated from putrefied banana.</title>
        <authorList>
            <person name="Al-Dilaimi A."/>
            <person name="Bednarz H."/>
            <person name="Lomker A."/>
            <person name="Niehaus K."/>
            <person name="Kalinowski J."/>
            <person name="Ruckert C."/>
        </authorList>
    </citation>
    <scope>NUCLEOTIDE SEQUENCE [LARGE SCALE GENOMIC DNA]</scope>
    <source>
        <strain evidence="2">AJ 3170</strain>
    </source>
</reference>
<keyword evidence="3" id="KW-1185">Reference proteome</keyword>
<keyword evidence="1" id="KW-0472">Membrane</keyword>
<evidence type="ECO:0000256" key="1">
    <source>
        <dbReference type="SAM" id="Phobius"/>
    </source>
</evidence>
<organism evidence="2 3">
    <name type="scientific">Corynebacterium glyciniphilum AJ 3170</name>
    <dbReference type="NCBI Taxonomy" id="1404245"/>
    <lineage>
        <taxon>Bacteria</taxon>
        <taxon>Bacillati</taxon>
        <taxon>Actinomycetota</taxon>
        <taxon>Actinomycetes</taxon>
        <taxon>Mycobacteriales</taxon>
        <taxon>Corynebacteriaceae</taxon>
        <taxon>Corynebacterium</taxon>
    </lineage>
</organism>
<accession>X5EC74</accession>
<feature type="transmembrane region" description="Helical" evidence="1">
    <location>
        <begin position="218"/>
        <end position="238"/>
    </location>
</feature>
<dbReference type="HOGENOM" id="CLU_045983_2_0_11"/>
<proteinExistence type="predicted"/>
<dbReference type="EMBL" id="CP006842">
    <property type="protein sequence ID" value="AHW65000.1"/>
    <property type="molecule type" value="Genomic_DNA"/>
</dbReference>
<dbReference type="KEGG" id="cgy:CGLY_12800"/>
<dbReference type="eggNOG" id="COG0842">
    <property type="taxonomic scope" value="Bacteria"/>
</dbReference>
<sequence>MDTIENEHSFFEEVGMSTTEEVQDATSRWGTVCGVVSATTLALTLLVLAFVWPSAEAEPDGMSVAVAGPSEAVDGFTQAAGNELGEIVDLVSVGDRPAAVEGIKQRDFIGALVLEQEPEVLTASANGQVPDAIMAEISSRLQSIVSEQAYAGVAEGISESEVPGSLPMVQNTDVAPYSDGDPNGVGMTTAGIPLTVGALLVSVLISFSVVGRWQRVSAVLGFGIGAGFVLALVLGSWLQVYPGVFGTVWLALTLSLTATSALFVGMHSILGKRGLGLSAVLTLFAAMPWAAFAVPYQFLPAALGHIGQWLIPGATTTLTRTVSYFPDASATMPWWVLTAWVIFGLGLATLAPRGQHHSRATEDR</sequence>
<gene>
    <name evidence="2" type="ORF">CGLY_12800</name>
</gene>
<feature type="transmembrane region" description="Helical" evidence="1">
    <location>
        <begin position="29"/>
        <end position="52"/>
    </location>
</feature>
<dbReference type="Proteomes" id="UP000023703">
    <property type="component" value="Chromosome"/>
</dbReference>
<keyword evidence="1" id="KW-1133">Transmembrane helix</keyword>